<dbReference type="Proteomes" id="UP000256970">
    <property type="component" value="Unassembled WGS sequence"/>
</dbReference>
<organism evidence="1 2">
    <name type="scientific">Tetradesmus obliquus</name>
    <name type="common">Green alga</name>
    <name type="synonym">Acutodesmus obliquus</name>
    <dbReference type="NCBI Taxonomy" id="3088"/>
    <lineage>
        <taxon>Eukaryota</taxon>
        <taxon>Viridiplantae</taxon>
        <taxon>Chlorophyta</taxon>
        <taxon>core chlorophytes</taxon>
        <taxon>Chlorophyceae</taxon>
        <taxon>CS clade</taxon>
        <taxon>Sphaeropleales</taxon>
        <taxon>Scenedesmaceae</taxon>
        <taxon>Tetradesmus</taxon>
    </lineage>
</organism>
<evidence type="ECO:0000313" key="2">
    <source>
        <dbReference type="Proteomes" id="UP000256970"/>
    </source>
</evidence>
<keyword evidence="2" id="KW-1185">Reference proteome</keyword>
<proteinExistence type="predicted"/>
<gene>
    <name evidence="1" type="ORF">BQ4739_LOCUS1670</name>
</gene>
<protein>
    <submittedName>
        <fullName evidence="1">Uncharacterized protein</fullName>
    </submittedName>
</protein>
<dbReference type="EMBL" id="FNXT01000126">
    <property type="protein sequence ID" value="SZX61147.1"/>
    <property type="molecule type" value="Genomic_DNA"/>
</dbReference>
<dbReference type="AlphaFoldDB" id="A0A383V6B5"/>
<evidence type="ECO:0000313" key="1">
    <source>
        <dbReference type="EMBL" id="SZX61147.1"/>
    </source>
</evidence>
<accession>A0A383V6B5</accession>
<reference evidence="1 2" key="1">
    <citation type="submission" date="2016-10" db="EMBL/GenBank/DDBJ databases">
        <authorList>
            <person name="Cai Z."/>
        </authorList>
    </citation>
    <scope>NUCLEOTIDE SEQUENCE [LARGE SCALE GENOMIC DNA]</scope>
</reference>
<name>A0A383V6B5_TETOB</name>
<sequence>MHQLSRGGDGAAHSFLQLLVVHCSWQPPAPEGDAVGGVGPLDAGTCRYQHPLVFPNQAGSTLFVYHSEAALELREAIVREGFRASKDPKKLASLVSTWSKVAALQLGVTLKYLSSAKDLGQFPVTVALKQ</sequence>